<name>A0A081A622_PHYNI</name>
<comment type="caution">
    <text evidence="2">The sequence shown here is derived from an EMBL/GenBank/DDBJ whole genome shotgun (WGS) entry which is preliminary data.</text>
</comment>
<accession>A0A081A622</accession>
<dbReference type="EMBL" id="ANJA01001813">
    <property type="protein sequence ID" value="ETO74333.1"/>
    <property type="molecule type" value="Genomic_DNA"/>
</dbReference>
<feature type="region of interest" description="Disordered" evidence="1">
    <location>
        <begin position="323"/>
        <end position="354"/>
    </location>
</feature>
<evidence type="ECO:0000313" key="2">
    <source>
        <dbReference type="EMBL" id="ETO74333.1"/>
    </source>
</evidence>
<feature type="region of interest" description="Disordered" evidence="1">
    <location>
        <begin position="1"/>
        <end position="26"/>
    </location>
</feature>
<gene>
    <name evidence="2" type="ORF">F444_09918</name>
</gene>
<organism evidence="2 3">
    <name type="scientific">Phytophthora nicotianae P1976</name>
    <dbReference type="NCBI Taxonomy" id="1317066"/>
    <lineage>
        <taxon>Eukaryota</taxon>
        <taxon>Sar</taxon>
        <taxon>Stramenopiles</taxon>
        <taxon>Oomycota</taxon>
        <taxon>Peronosporomycetes</taxon>
        <taxon>Peronosporales</taxon>
        <taxon>Peronosporaceae</taxon>
        <taxon>Phytophthora</taxon>
    </lineage>
</organism>
<feature type="region of interest" description="Disordered" evidence="1">
    <location>
        <begin position="285"/>
        <end position="305"/>
    </location>
</feature>
<feature type="compositionally biased region" description="Basic and acidic residues" evidence="1">
    <location>
        <begin position="285"/>
        <end position="299"/>
    </location>
</feature>
<dbReference type="Proteomes" id="UP000028582">
    <property type="component" value="Unassembled WGS sequence"/>
</dbReference>
<dbReference type="OrthoDB" id="128966at2759"/>
<protein>
    <submittedName>
        <fullName evidence="2">Uncharacterized protein</fullName>
    </submittedName>
</protein>
<reference evidence="2 3" key="1">
    <citation type="submission" date="2013-11" db="EMBL/GenBank/DDBJ databases">
        <title>The Genome Sequence of Phytophthora parasitica P1976.</title>
        <authorList>
            <consortium name="The Broad Institute Genomics Platform"/>
            <person name="Russ C."/>
            <person name="Tyler B."/>
            <person name="Panabieres F."/>
            <person name="Shan W."/>
            <person name="Tripathy S."/>
            <person name="Grunwald N."/>
            <person name="Machado M."/>
            <person name="Johnson C.S."/>
            <person name="Walker B."/>
            <person name="Young S."/>
            <person name="Zeng Q."/>
            <person name="Gargeya S."/>
            <person name="Fitzgerald M."/>
            <person name="Haas B."/>
            <person name="Abouelleil A."/>
            <person name="Allen A.W."/>
            <person name="Alvarado L."/>
            <person name="Arachchi H.M."/>
            <person name="Berlin A.M."/>
            <person name="Chapman S.B."/>
            <person name="Gainer-Dewar J."/>
            <person name="Goldberg J."/>
            <person name="Griggs A."/>
            <person name="Gujja S."/>
            <person name="Hansen M."/>
            <person name="Howarth C."/>
            <person name="Imamovic A."/>
            <person name="Ireland A."/>
            <person name="Larimer J."/>
            <person name="McCowan C."/>
            <person name="Murphy C."/>
            <person name="Pearson M."/>
            <person name="Poon T.W."/>
            <person name="Priest M."/>
            <person name="Roberts A."/>
            <person name="Saif S."/>
            <person name="Shea T."/>
            <person name="Sisk P."/>
            <person name="Sykes S."/>
            <person name="Wortman J."/>
            <person name="Nusbaum C."/>
            <person name="Birren B."/>
        </authorList>
    </citation>
    <scope>NUCLEOTIDE SEQUENCE [LARGE SCALE GENOMIC DNA]</scope>
    <source>
        <strain evidence="2 3">P1976</strain>
    </source>
</reference>
<evidence type="ECO:0000256" key="1">
    <source>
        <dbReference type="SAM" id="MobiDB-lite"/>
    </source>
</evidence>
<proteinExistence type="predicted"/>
<evidence type="ECO:0000313" key="3">
    <source>
        <dbReference type="Proteomes" id="UP000028582"/>
    </source>
</evidence>
<sequence length="354" mass="39317">MKESEVQYGEKATKVARPSVSASGSRGTFSCRRWRLLTGKPKDDEVLSHKPRAATASSRIVERPTTAAVDSKNWATAATPFAAFLPRDTIVPITSRKSVAAAVLTSTHPQEKCKEFDREMAICERKHVKAMGRMTTRIYRKGEEHSESVRSQKTREKKTIKDQIYLPVLCQTRTDEPRDLSPRISKLLYSSSQQHTSQHATLNSIPIPDSLAGMKLLSSQFDELRASLENSSKTKRLSENLWYPTPRHPAKLQSQDTASSSSSIETLLLRVLDRPLAILDGYQADHEENSSDMDTKSLESRSANNSEADLQILLSALDSSSRISCQEQAPHPASNFKPDGGESQLEYNGEVGTE</sequence>
<dbReference type="AlphaFoldDB" id="A0A081A622"/>
<feature type="region of interest" description="Disordered" evidence="1">
    <location>
        <begin position="239"/>
        <end position="259"/>
    </location>
</feature>